<organism evidence="2 3">
    <name type="scientific">Epicoccum nigrum</name>
    <name type="common">Soil fungus</name>
    <name type="synonym">Epicoccum purpurascens</name>
    <dbReference type="NCBI Taxonomy" id="105696"/>
    <lineage>
        <taxon>Eukaryota</taxon>
        <taxon>Fungi</taxon>
        <taxon>Dikarya</taxon>
        <taxon>Ascomycota</taxon>
        <taxon>Pezizomycotina</taxon>
        <taxon>Dothideomycetes</taxon>
        <taxon>Pleosporomycetidae</taxon>
        <taxon>Pleosporales</taxon>
        <taxon>Pleosporineae</taxon>
        <taxon>Didymellaceae</taxon>
        <taxon>Epicoccum</taxon>
    </lineage>
</organism>
<evidence type="ECO:0000256" key="1">
    <source>
        <dbReference type="SAM" id="MobiDB-lite"/>
    </source>
</evidence>
<dbReference type="AlphaFoldDB" id="A0A1Y2M607"/>
<sequence length="164" mass="19024">MTSTNSLNFPSPNPEGPSVSTLNPSPLPKKFVFLVSSDILPNESRYFKVLFSHPWQDRELRDGKYYIWLQSLPAPALYMLLLALHNPTTYNAEEDSYSGGPVLPDTVPLEVLVDIMLCADYLDLSTCKCQFCPEAVQRWFQPFYNEQGRWNLPDQYDYELMTWW</sequence>
<evidence type="ECO:0000313" key="2">
    <source>
        <dbReference type="EMBL" id="OSS51481.1"/>
    </source>
</evidence>
<evidence type="ECO:0000313" key="3">
    <source>
        <dbReference type="Proteomes" id="UP000193240"/>
    </source>
</evidence>
<feature type="compositionally biased region" description="Polar residues" evidence="1">
    <location>
        <begin position="1"/>
        <end position="10"/>
    </location>
</feature>
<dbReference type="EMBL" id="KZ107840">
    <property type="protein sequence ID" value="OSS51481.1"/>
    <property type="molecule type" value="Genomic_DNA"/>
</dbReference>
<keyword evidence="3" id="KW-1185">Reference proteome</keyword>
<evidence type="ECO:0008006" key="4">
    <source>
        <dbReference type="Google" id="ProtNLM"/>
    </source>
</evidence>
<name>A0A1Y2M607_EPING</name>
<reference evidence="2 3" key="1">
    <citation type="journal article" date="2017" name="Genome Announc.">
        <title>Genome sequence of the saprophytic ascomycete Epicoccum nigrum ICMP 19927 strain isolated from New Zealand.</title>
        <authorList>
            <person name="Fokin M."/>
            <person name="Fleetwood D."/>
            <person name="Weir B.S."/>
            <person name="Villas-Boas S.G."/>
        </authorList>
    </citation>
    <scope>NUCLEOTIDE SEQUENCE [LARGE SCALE GENOMIC DNA]</scope>
    <source>
        <strain evidence="2 3">ICMP 19927</strain>
    </source>
</reference>
<proteinExistence type="predicted"/>
<protein>
    <recommendedName>
        <fullName evidence="4">BTB domain-containing protein</fullName>
    </recommendedName>
</protein>
<dbReference type="InParanoid" id="A0A1Y2M607"/>
<gene>
    <name evidence="2" type="ORF">B5807_03625</name>
</gene>
<accession>A0A1Y2M607</accession>
<dbReference type="Proteomes" id="UP000193240">
    <property type="component" value="Unassembled WGS sequence"/>
</dbReference>
<feature type="region of interest" description="Disordered" evidence="1">
    <location>
        <begin position="1"/>
        <end position="22"/>
    </location>
</feature>